<feature type="transmembrane region" description="Helical" evidence="2">
    <location>
        <begin position="179"/>
        <end position="199"/>
    </location>
</feature>
<reference evidence="3 4" key="1">
    <citation type="submission" date="2019-02" db="EMBL/GenBank/DDBJ databases">
        <title>Deep-cultivation of Planctomycetes and their phenomic and genomic characterization uncovers novel biology.</title>
        <authorList>
            <person name="Wiegand S."/>
            <person name="Jogler M."/>
            <person name="Boedeker C."/>
            <person name="Pinto D."/>
            <person name="Vollmers J."/>
            <person name="Rivas-Marin E."/>
            <person name="Kohn T."/>
            <person name="Peeters S.H."/>
            <person name="Heuer A."/>
            <person name="Rast P."/>
            <person name="Oberbeckmann S."/>
            <person name="Bunk B."/>
            <person name="Jeske O."/>
            <person name="Meyerdierks A."/>
            <person name="Storesund J.E."/>
            <person name="Kallscheuer N."/>
            <person name="Luecker S."/>
            <person name="Lage O.M."/>
            <person name="Pohl T."/>
            <person name="Merkel B.J."/>
            <person name="Hornburger P."/>
            <person name="Mueller R.-W."/>
            <person name="Bruemmer F."/>
            <person name="Labrenz M."/>
            <person name="Spormann A.M."/>
            <person name="Op den Camp H."/>
            <person name="Overmann J."/>
            <person name="Amann R."/>
            <person name="Jetten M.S.M."/>
            <person name="Mascher T."/>
            <person name="Medema M.H."/>
            <person name="Devos D.P."/>
            <person name="Kaster A.-K."/>
            <person name="Ovreas L."/>
            <person name="Rohde M."/>
            <person name="Galperin M.Y."/>
            <person name="Jogler C."/>
        </authorList>
    </citation>
    <scope>NUCLEOTIDE SEQUENCE [LARGE SCALE GENOMIC DNA]</scope>
    <source>
        <strain evidence="3 4">Mal48</strain>
    </source>
</reference>
<dbReference type="PROSITE" id="PS50005">
    <property type="entry name" value="TPR"/>
    <property type="match status" value="1"/>
</dbReference>
<keyword evidence="2" id="KW-1133">Transmembrane helix</keyword>
<keyword evidence="4" id="KW-1185">Reference proteome</keyword>
<dbReference type="InterPro" id="IPR019734">
    <property type="entry name" value="TPR_rpt"/>
</dbReference>
<feature type="transmembrane region" description="Helical" evidence="2">
    <location>
        <begin position="134"/>
        <end position="167"/>
    </location>
</feature>
<dbReference type="KEGG" id="tpol:Mal48_07430"/>
<dbReference type="AlphaFoldDB" id="A0A517QIN2"/>
<evidence type="ECO:0000256" key="1">
    <source>
        <dbReference type="PROSITE-ProRule" id="PRU00339"/>
    </source>
</evidence>
<keyword evidence="1" id="KW-0802">TPR repeat</keyword>
<proteinExistence type="predicted"/>
<keyword evidence="2" id="KW-0472">Membrane</keyword>
<evidence type="ECO:0000313" key="3">
    <source>
        <dbReference type="EMBL" id="QDT31509.1"/>
    </source>
</evidence>
<sequence>MKSNSSSRSRYLKLALICFLILLGREPDWGTESVSLIPPVSDCLLSPENVWQVPLAAAEVAEFLNHVPYLLFAALSAVVLVSLVVRFSSSVELIAILILASLSAAISPLDLLPVCCLSLACSIRDSAWLKNRSALRLTALLCVGFFAILVTLEFSLVLLFLILVLWNEEDATVRGVSRAAAIILASIVLAAGFGLAYIIHPSFFHVGLRPVSWMWMQVPTELIPRLQSPVVVRSHWFSVVTMVLAGGLLWSARSAQTKYNLTQFLILLCFALISLASVHYFVLAFSCLVLLTRQNVDTLGFQIPLRRVIACTLIGAFGFAIWQTDKLSLLAGEPAPKLVDPTQWQTGGNVILMNLDHSSDWNEGLASDQFQLVLDNRWDLFGGEYHDYLAVCRDLKEVRINSYLRTDLEWGGYKLVIDDWNASILVVESQELLAIRGLSNSPHWKLMGIDGKRTIFGNQEIPANIPQLKRAVETILFLEWPKPGAEIQLDKTIVANTDHDARIVANVLCLTRLPYAGLRFIRDDHSASAEKVRTRCFLELAHRVYRHSGVGSCLDQYRALVRFRIGEKNGIWSPAELSQIEQSLDGLGVTLQEEEAVVSAETDFIEQIQLAMRAGDEQLCKSLLEKLEEPVKSYFSCLVNSPAMDVEETLTCLNRILLEEPDVPAEIAGDAWFYLGCLALETGETVSAVTAFQKSQEIAPSSAFREIRMIYLQQLK</sequence>
<feature type="transmembrane region" description="Helical" evidence="2">
    <location>
        <begin position="264"/>
        <end position="291"/>
    </location>
</feature>
<feature type="transmembrane region" description="Helical" evidence="2">
    <location>
        <begin position="234"/>
        <end position="252"/>
    </location>
</feature>
<name>A0A517QIN2_9PLAN</name>
<evidence type="ECO:0000313" key="4">
    <source>
        <dbReference type="Proteomes" id="UP000315724"/>
    </source>
</evidence>
<organism evidence="3 4">
    <name type="scientific">Thalassoglobus polymorphus</name>
    <dbReference type="NCBI Taxonomy" id="2527994"/>
    <lineage>
        <taxon>Bacteria</taxon>
        <taxon>Pseudomonadati</taxon>
        <taxon>Planctomycetota</taxon>
        <taxon>Planctomycetia</taxon>
        <taxon>Planctomycetales</taxon>
        <taxon>Planctomycetaceae</taxon>
        <taxon>Thalassoglobus</taxon>
    </lineage>
</organism>
<dbReference type="EMBL" id="CP036267">
    <property type="protein sequence ID" value="QDT31509.1"/>
    <property type="molecule type" value="Genomic_DNA"/>
</dbReference>
<dbReference type="Proteomes" id="UP000315724">
    <property type="component" value="Chromosome"/>
</dbReference>
<gene>
    <name evidence="3" type="ORF">Mal48_07430</name>
</gene>
<protein>
    <submittedName>
        <fullName evidence="3">Uncharacterized protein</fullName>
    </submittedName>
</protein>
<evidence type="ECO:0000256" key="2">
    <source>
        <dbReference type="SAM" id="Phobius"/>
    </source>
</evidence>
<feature type="transmembrane region" description="Helical" evidence="2">
    <location>
        <begin position="69"/>
        <end position="87"/>
    </location>
</feature>
<dbReference type="OrthoDB" id="225799at2"/>
<accession>A0A517QIN2</accession>
<feature type="repeat" description="TPR" evidence="1">
    <location>
        <begin position="669"/>
        <end position="702"/>
    </location>
</feature>
<keyword evidence="2" id="KW-0812">Transmembrane</keyword>
<dbReference type="RefSeq" id="WP_145196148.1">
    <property type="nucleotide sequence ID" value="NZ_CP036267.1"/>
</dbReference>